<name>A0A1Q2KX76_9BACL</name>
<dbReference type="EMBL" id="CP019640">
    <property type="protein sequence ID" value="AQQ52427.1"/>
    <property type="molecule type" value="Genomic_DNA"/>
</dbReference>
<reference evidence="2 3" key="1">
    <citation type="submission" date="2017-02" db="EMBL/GenBank/DDBJ databases">
        <title>The complete genomic sequence of a novel cold adapted crude oil-degrading bacterium Planococcus qaidamina Y42.</title>
        <authorList>
            <person name="Yang R."/>
        </authorList>
    </citation>
    <scope>NUCLEOTIDE SEQUENCE [LARGE SCALE GENOMIC DNA]</scope>
    <source>
        <strain evidence="2 3">Y42</strain>
    </source>
</reference>
<proteinExistence type="predicted"/>
<evidence type="ECO:0000259" key="1">
    <source>
        <dbReference type="Pfam" id="PF14266"/>
    </source>
</evidence>
<dbReference type="Pfam" id="PF14266">
    <property type="entry name" value="YceG_bac"/>
    <property type="match status" value="2"/>
</dbReference>
<dbReference type="RefSeq" id="WP_077588311.1">
    <property type="nucleotide sequence ID" value="NZ_CP019640.1"/>
</dbReference>
<dbReference type="InterPro" id="IPR025647">
    <property type="entry name" value="YceG_bac"/>
</dbReference>
<feature type="domain" description="Putative component of 'biosynthetic module'" evidence="1">
    <location>
        <begin position="33"/>
        <end position="269"/>
    </location>
</feature>
<dbReference type="Proteomes" id="UP000188184">
    <property type="component" value="Chromosome"/>
</dbReference>
<gene>
    <name evidence="2" type="ORF">B0X71_04420</name>
</gene>
<evidence type="ECO:0000313" key="3">
    <source>
        <dbReference type="Proteomes" id="UP000188184"/>
    </source>
</evidence>
<feature type="domain" description="Putative component of 'biosynthetic module'" evidence="1">
    <location>
        <begin position="292"/>
        <end position="529"/>
    </location>
</feature>
<accession>A0A1Q2KX76</accession>
<protein>
    <submittedName>
        <fullName evidence="2">Tellurium resistance protein</fullName>
    </submittedName>
</protein>
<dbReference type="KEGG" id="pmar:B0X71_04420"/>
<organism evidence="2 3">
    <name type="scientific">Planococcus lenghuensis</name>
    <dbReference type="NCBI Taxonomy" id="2213202"/>
    <lineage>
        <taxon>Bacteria</taxon>
        <taxon>Bacillati</taxon>
        <taxon>Bacillota</taxon>
        <taxon>Bacilli</taxon>
        <taxon>Bacillales</taxon>
        <taxon>Caryophanaceae</taxon>
        <taxon>Planococcus</taxon>
    </lineage>
</organism>
<dbReference type="OrthoDB" id="2421008at2"/>
<keyword evidence="3" id="KW-1185">Reference proteome</keyword>
<evidence type="ECO:0000313" key="2">
    <source>
        <dbReference type="EMBL" id="AQQ52427.1"/>
    </source>
</evidence>
<dbReference type="AlphaFoldDB" id="A0A1Q2KX76"/>
<sequence>MVILKPVRLTKWDSTDSGNWLKNSLQQDSQVSVEEETLSYPQLVCQYVGVPLDYDEYFAFLYTQVEQAEGKLIILTDALNKVIPSEKLQSINALFEIHKKEKGLSPNRMVAFMDGHALLPRLKDPQLNRHLRLVLISVLTKLQSAYTEGTLHHEYRRITIDLIKWIFNHVEPALADLDFRTGLPGFLWYGEATPSERWFLAFLAEFGFHLVVFNPLGEQWPADMLEIKEEQSYKFPKMASDLKPLPAEKPDVVGTVAFQATQEINELLHHDNSGLYKPFQLNSFLVDPLRLKTTEDEAFLLAKERAMVRPRFAAANGTVTLPVIFAKMMGIDQNRKRFWANVHSLTEREDTHVIREFPFTKERKANPLFHYRDALGRDGKLDPEKMRRANWWTYGKLPAGTQAAIGEAISRHVNKPLLMRQGQETEEELKLFAFAQSMQLPGFALRLIQLFDYPQFVPTIFIYNEETGPDLSRADANALCIMHQLGFDIIVVNPKGHQDIERWIREGVYDLHWLSDRSFNEPFKEEGAVQKILKRFL</sequence>